<dbReference type="PRINTS" id="PR00702">
    <property type="entry name" value="ACRIFLAVINRP"/>
</dbReference>
<gene>
    <name evidence="2" type="primary">mexB</name>
    <name evidence="2" type="ORF">OPDIPICF_01974</name>
</gene>
<dbReference type="Pfam" id="PF00873">
    <property type="entry name" value="ACR_tran"/>
    <property type="match status" value="1"/>
</dbReference>
<dbReference type="PANTHER" id="PTHR32063:SF33">
    <property type="entry name" value="RND SUPERFAMILY EFFLUX PUMP PERMEASE COMPONENT"/>
    <property type="match status" value="1"/>
</dbReference>
<protein>
    <submittedName>
        <fullName evidence="2">Multidrug resistance protein MexB</fullName>
    </submittedName>
</protein>
<dbReference type="SUPFAM" id="SSF82714">
    <property type="entry name" value="Multidrug efflux transporter AcrB TolC docking domain, DN and DC subdomains"/>
    <property type="match status" value="2"/>
</dbReference>
<feature type="transmembrane region" description="Helical" evidence="1">
    <location>
        <begin position="12"/>
        <end position="32"/>
    </location>
</feature>
<feature type="transmembrane region" description="Helical" evidence="1">
    <location>
        <begin position="871"/>
        <end position="888"/>
    </location>
</feature>
<feature type="transmembrane region" description="Helical" evidence="1">
    <location>
        <begin position="460"/>
        <end position="478"/>
    </location>
</feature>
<proteinExistence type="predicted"/>
<dbReference type="InterPro" id="IPR001036">
    <property type="entry name" value="Acrflvin-R"/>
</dbReference>
<keyword evidence="1" id="KW-1133">Transmembrane helix</keyword>
<keyword evidence="3" id="KW-1185">Reference proteome</keyword>
<evidence type="ECO:0000256" key="1">
    <source>
        <dbReference type="SAM" id="Phobius"/>
    </source>
</evidence>
<evidence type="ECO:0000313" key="3">
    <source>
        <dbReference type="Proteomes" id="UP000441399"/>
    </source>
</evidence>
<sequence length="1040" mass="115546">MVPQEKGVIAWFVDNPVAANLLMAFILIMGWLSVDNIRKELIPAKSSDIVTITVDYPSASPLEVEEGITLKIEDVLKNVQGIKKVNAVSNHGNARVQVEVDDGFDIDRVVDDIKIGLDAMPRLPEHTEKLKVKRALFSGLAIQVQISGDISEADAKTLAAEMRAELLAETDAKKISVWGDRPFEIAIEADPAQLEKYNLTINDLSRKIRAESVNLPSGGINSAKGFIILRVEGQSYRQQDFENIVILTTEEGSVIRLGDIANVRDGFVEWGAKGYFDGRYSVGLAVFSVGDQDISDVARQVQQFVKDKQKALPEGVYLTDWADVTYYLDISLTMMLENMLWGALLVFLILALFLDLKTTFWVIAGLPVCFLGTFILMPTAWVDVSLNLVSIFGFILVLGIIVDDAIIVAESIDGEIRQQGFSQDAVVKGAKRVALPVTFGVLTTVVAFTPMVLVDGPWQAAPHAIGFIVILCLLFSLVESKLILPAHLASMQQGIFRAVKFRWHDNFQKRNNDKLMAWVKRFYVPVLRFSTRHRYTTVAGFIGLLLLTLGLIFGGVAKYVLLPAEPSDFLKVNLTMGEGTPEETTQQYRDHIYNSLVDVEKNYMEEFGTDIGFIRHVFSFNKGETDGLFTLELNKPSERKIDSFEIIERWRDKVGEIPQANMLEFLAATDGGSRKMNFMLASRNNEQLSAAAEELYNEMKNYQGLRNFSNSAQGSRDSFIMHLKPKAKSMGLTLADISRQVRQAFYGDEAQRIQREEHEIRVMVKYPKDNRRSIADLEEMMVRLPGERFIPLSELVYLQPKKVESNLTRVNYESAAYVGALADRAVESPGKISSELKKSFIPALLKKYPEVQYRPGGAGLEQDTLEQDLKAFFGIACMLVFILLAIPLKSYFQPLIIMSVIPFGVIGAVIGHIVMGYPISMMSLFGIIALTGVVVNDSLVMVDFINQARRSGQNTMDAAIEAGTLRFRAIFLTTATTFVGVIPMLLENAQRAETMVPMAISLGFGIVFATGITLLLVPCLYLIVDDGHRLAKSIAAKAEG</sequence>
<feature type="transmembrane region" description="Helical" evidence="1">
    <location>
        <begin position="433"/>
        <end position="454"/>
    </location>
</feature>
<feature type="transmembrane region" description="Helical" evidence="1">
    <location>
        <begin position="538"/>
        <end position="561"/>
    </location>
</feature>
<feature type="transmembrane region" description="Helical" evidence="1">
    <location>
        <begin position="921"/>
        <end position="945"/>
    </location>
</feature>
<dbReference type="Gene3D" id="3.30.70.1430">
    <property type="entry name" value="Multidrug efflux transporter AcrB pore domain"/>
    <property type="match status" value="2"/>
</dbReference>
<feature type="transmembrane region" description="Helical" evidence="1">
    <location>
        <begin position="338"/>
        <end position="354"/>
    </location>
</feature>
<feature type="transmembrane region" description="Helical" evidence="1">
    <location>
        <begin position="895"/>
        <end position="915"/>
    </location>
</feature>
<organism evidence="2 3">
    <name type="scientific">BD1-7 clade bacterium</name>
    <dbReference type="NCBI Taxonomy" id="2029982"/>
    <lineage>
        <taxon>Bacteria</taxon>
        <taxon>Pseudomonadati</taxon>
        <taxon>Pseudomonadota</taxon>
        <taxon>Gammaproteobacteria</taxon>
        <taxon>Cellvibrionales</taxon>
        <taxon>Spongiibacteraceae</taxon>
        <taxon>BD1-7 clade</taxon>
    </lineage>
</organism>
<feature type="transmembrane region" description="Helical" evidence="1">
    <location>
        <begin position="965"/>
        <end position="986"/>
    </location>
</feature>
<dbReference type="OrthoDB" id="5287122at2"/>
<dbReference type="InterPro" id="IPR027463">
    <property type="entry name" value="AcrB_DN_DC_subdom"/>
</dbReference>
<feature type="transmembrane region" description="Helical" evidence="1">
    <location>
        <begin position="361"/>
        <end position="382"/>
    </location>
</feature>
<feature type="transmembrane region" description="Helical" evidence="1">
    <location>
        <begin position="998"/>
        <end position="1024"/>
    </location>
</feature>
<dbReference type="Gene3D" id="3.30.70.1320">
    <property type="entry name" value="Multidrug efflux transporter AcrB pore domain like"/>
    <property type="match status" value="1"/>
</dbReference>
<dbReference type="GO" id="GO:0005886">
    <property type="term" value="C:plasma membrane"/>
    <property type="evidence" value="ECO:0007669"/>
    <property type="project" value="TreeGrafter"/>
</dbReference>
<feature type="transmembrane region" description="Helical" evidence="1">
    <location>
        <begin position="388"/>
        <end position="412"/>
    </location>
</feature>
<dbReference type="Proteomes" id="UP000441399">
    <property type="component" value="Unassembled WGS sequence"/>
</dbReference>
<dbReference type="Gene3D" id="3.30.2090.10">
    <property type="entry name" value="Multidrug efflux transporter AcrB TolC docking domain, DN and DC subdomains"/>
    <property type="match status" value="2"/>
</dbReference>
<reference evidence="2 3" key="1">
    <citation type="submission" date="2019-11" db="EMBL/GenBank/DDBJ databases">
        <authorList>
            <person name="Holert J."/>
        </authorList>
    </citation>
    <scope>NUCLEOTIDE SEQUENCE [LARGE SCALE GENOMIC DNA]</scope>
    <source>
        <strain evidence="2">SB11_3</strain>
    </source>
</reference>
<keyword evidence="1" id="KW-0472">Membrane</keyword>
<evidence type="ECO:0000313" key="2">
    <source>
        <dbReference type="EMBL" id="CAA0116904.1"/>
    </source>
</evidence>
<name>A0A5S9QEJ9_9GAMM</name>
<dbReference type="Gene3D" id="3.30.70.1440">
    <property type="entry name" value="Multidrug efflux transporter AcrB pore domain"/>
    <property type="match status" value="1"/>
</dbReference>
<dbReference type="PANTHER" id="PTHR32063">
    <property type="match status" value="1"/>
</dbReference>
<dbReference type="GO" id="GO:0042910">
    <property type="term" value="F:xenobiotic transmembrane transporter activity"/>
    <property type="evidence" value="ECO:0007669"/>
    <property type="project" value="TreeGrafter"/>
</dbReference>
<keyword evidence="1" id="KW-0812">Transmembrane</keyword>
<dbReference type="EMBL" id="CACSIO010000023">
    <property type="protein sequence ID" value="CAA0116904.1"/>
    <property type="molecule type" value="Genomic_DNA"/>
</dbReference>
<dbReference type="SUPFAM" id="SSF82693">
    <property type="entry name" value="Multidrug efflux transporter AcrB pore domain, PN1, PN2, PC1 and PC2 subdomains"/>
    <property type="match status" value="2"/>
</dbReference>
<dbReference type="AlphaFoldDB" id="A0A5S9QEJ9"/>
<dbReference type="SUPFAM" id="SSF82866">
    <property type="entry name" value="Multidrug efflux transporter AcrB transmembrane domain"/>
    <property type="match status" value="2"/>
</dbReference>
<dbReference type="Gene3D" id="1.20.1640.10">
    <property type="entry name" value="Multidrug efflux transporter AcrB transmembrane domain"/>
    <property type="match status" value="2"/>
</dbReference>
<accession>A0A5S9QEJ9</accession>